<evidence type="ECO:0000313" key="3">
    <source>
        <dbReference type="Proteomes" id="UP001562065"/>
    </source>
</evidence>
<organism evidence="2 3">
    <name type="scientific">Isoalcanivorax beigongshangi</name>
    <dbReference type="NCBI Taxonomy" id="3238810"/>
    <lineage>
        <taxon>Bacteria</taxon>
        <taxon>Pseudomonadati</taxon>
        <taxon>Pseudomonadota</taxon>
        <taxon>Gammaproteobacteria</taxon>
        <taxon>Oceanospirillales</taxon>
        <taxon>Alcanivoracaceae</taxon>
        <taxon>Isoalcanivorax</taxon>
    </lineage>
</organism>
<gene>
    <name evidence="2" type="ORF">AB5I84_09900</name>
</gene>
<dbReference type="Proteomes" id="UP001562065">
    <property type="component" value="Unassembled WGS sequence"/>
</dbReference>
<accession>A0ABV4AKS0</accession>
<protein>
    <submittedName>
        <fullName evidence="2">DUF4198 domain-containing protein</fullName>
    </submittedName>
</protein>
<reference evidence="2 3" key="1">
    <citation type="submission" date="2024-07" db="EMBL/GenBank/DDBJ databases">
        <authorList>
            <person name="Ren Q."/>
        </authorList>
    </citation>
    <scope>NUCLEOTIDE SEQUENCE [LARGE SCALE GENOMIC DNA]</scope>
    <source>
        <strain evidence="2 3">REN37</strain>
    </source>
</reference>
<comment type="caution">
    <text evidence="2">The sequence shown here is derived from an EMBL/GenBank/DDBJ whole genome shotgun (WGS) entry which is preliminary data.</text>
</comment>
<dbReference type="EMBL" id="JBGCUO010000001">
    <property type="protein sequence ID" value="MEY1662458.1"/>
    <property type="molecule type" value="Genomic_DNA"/>
</dbReference>
<feature type="signal peptide" evidence="1">
    <location>
        <begin position="1"/>
        <end position="27"/>
    </location>
</feature>
<keyword evidence="3" id="KW-1185">Reference proteome</keyword>
<proteinExistence type="predicted"/>
<keyword evidence="1" id="KW-0732">Signal</keyword>
<name>A0ABV4AKS0_9GAMM</name>
<dbReference type="InterPro" id="IPR019613">
    <property type="entry name" value="DUF4198"/>
</dbReference>
<dbReference type="RefSeq" id="WP_369455693.1">
    <property type="nucleotide sequence ID" value="NZ_JBGCUO010000001.1"/>
</dbReference>
<sequence length="273" mass="29521">MMMSARRWPALATAAVLALSLSSAAQAHRQWLVPSATALSADDVYVTVDAAISNELFHPDHFAMPLDGLQAIGPDGKPVALENAMAGRYRTTFDVPLAQRGTYKIHANGGGVMAMWKENGENKRWRGSADQLATAVPKGAKDLRVIEMVRHLETYVTNGAPTTEVFTLENKGLELRPVTHPNDLVDNEAATFQLLLDGKPAADLDVEVVPGNRRYRNSPDEMTVKTGADGRFSVTFPAPGMYWLNASVSDGNTSLPGASRRASYTATMEVLPQ</sequence>
<feature type="chain" id="PRO_5047498299" evidence="1">
    <location>
        <begin position="28"/>
        <end position="273"/>
    </location>
</feature>
<dbReference type="Pfam" id="PF10670">
    <property type="entry name" value="DUF4198"/>
    <property type="match status" value="1"/>
</dbReference>
<evidence type="ECO:0000313" key="2">
    <source>
        <dbReference type="EMBL" id="MEY1662458.1"/>
    </source>
</evidence>
<evidence type="ECO:0000256" key="1">
    <source>
        <dbReference type="SAM" id="SignalP"/>
    </source>
</evidence>